<dbReference type="AlphaFoldDB" id="B6JG32"/>
<name>B6JG32_AFIC5</name>
<sequence length="98" mass="10950">MDYHNEEPTQVEVDHNLMVTFCRMLDNSALPPMVVMRMMASALGAIYRQTSSAHQAQECPCGWVPLPSDLEMLQAEMEASARRRPVANLSNMQIAGRA</sequence>
<dbReference type="OrthoDB" id="7907305at2"/>
<keyword evidence="2" id="KW-1185">Reference proteome</keyword>
<evidence type="ECO:0000313" key="1">
    <source>
        <dbReference type="EMBL" id="AEI06440.1"/>
    </source>
</evidence>
<accession>B6JG32</accession>
<protein>
    <submittedName>
        <fullName evidence="1">Uncharacterized protein</fullName>
    </submittedName>
</protein>
<dbReference type="KEGG" id="ocg:OCA5_c17260"/>
<dbReference type="EMBL" id="CP002826">
    <property type="protein sequence ID" value="AEI06440.1"/>
    <property type="molecule type" value="Genomic_DNA"/>
</dbReference>
<reference evidence="1 2" key="1">
    <citation type="journal article" date="2011" name="J. Bacteriol.">
        <title>Complete genome sequences of the chemolithoautotrophic Oligotropha carboxidovorans strains OM4 and OM5.</title>
        <authorList>
            <person name="Volland S."/>
            <person name="Rachinger M."/>
            <person name="Strittmatter A."/>
            <person name="Daniel R."/>
            <person name="Gottschalk G."/>
            <person name="Meyer O."/>
        </authorList>
    </citation>
    <scope>NUCLEOTIDE SEQUENCE [LARGE SCALE GENOMIC DNA]</scope>
    <source>
        <strain evidence="2">ATCC 49405 / DSM 1227 / KCTC 32145 / OM5</strain>
    </source>
</reference>
<dbReference type="Proteomes" id="UP000007730">
    <property type="component" value="Chromosome"/>
</dbReference>
<organism evidence="1 2">
    <name type="scientific">Afipia carboxidovorans (strain ATCC 49405 / DSM 1227 / KCTC 32145 / OM5)</name>
    <name type="common">Oligotropha carboxidovorans</name>
    <dbReference type="NCBI Taxonomy" id="504832"/>
    <lineage>
        <taxon>Bacteria</taxon>
        <taxon>Pseudomonadati</taxon>
        <taxon>Pseudomonadota</taxon>
        <taxon>Alphaproteobacteria</taxon>
        <taxon>Hyphomicrobiales</taxon>
        <taxon>Nitrobacteraceae</taxon>
        <taxon>Afipia</taxon>
    </lineage>
</organism>
<gene>
    <name evidence="1" type="ordered locus">OCA5_c17260</name>
</gene>
<proteinExistence type="predicted"/>
<dbReference type="RefSeq" id="WP_012563447.1">
    <property type="nucleotide sequence ID" value="NC_011386.1"/>
</dbReference>
<dbReference type="eggNOG" id="ENOG5033J73">
    <property type="taxonomic scope" value="Bacteria"/>
</dbReference>
<dbReference type="KEGG" id="oca:OCAR_6308"/>
<evidence type="ECO:0000313" key="2">
    <source>
        <dbReference type="Proteomes" id="UP000007730"/>
    </source>
</evidence>
<dbReference type="HOGENOM" id="CLU_181251_0_0_5"/>
<dbReference type="PATRIC" id="fig|504832.7.peg.1848"/>